<feature type="compositionally biased region" description="Basic and acidic residues" evidence="1">
    <location>
        <begin position="124"/>
        <end position="146"/>
    </location>
</feature>
<evidence type="ECO:0000313" key="4">
    <source>
        <dbReference type="Proteomes" id="UP000013827"/>
    </source>
</evidence>
<dbReference type="SMART" id="SM00952">
    <property type="entry name" value="RAP"/>
    <property type="match status" value="1"/>
</dbReference>
<dbReference type="PaxDb" id="2903-EOD11795"/>
<sequence length="467" mass="54888">MSHLGEERRWRDEQRRAEYGREGRRWRDESRRRSRSRDEPRRDELRRRDERWQGEQGRHHDGRHDERRGYNDPWCSGREQRRHAEPKRPAERCRDEPFRGGRRPHHDGRHDERRGYNDPWCSGREQRWHAEPHAAERWRDEPLRGERRPHHDGRHVERRGCNDRPSIGERERDLCDRRDDRPHDPRRDHDRRDRRGEGQPQHSDRRWSPPMRGAGSRDERHTAAGGQLNAKQLSSHISHASGADELLTLFAAHSASLNHIHAANLWNKLGKQRIERRHEGRLEQLVQRTLHLVSSCEAHCSRVISDSLARDPSRWGVVDRSQLHQWQLWLSLERGADGQQHLLSESQRKLCCDAMQDTQVTISEFQRSVAAALAAVQHGFEEEHLEPRTGYSLDLSLPSSRLAIEVDGPSHFLLPDGRGVRKPNGPTLLKRRLLTAAGWRVISVPFYEWNGFATASERHTYLQRLLG</sequence>
<dbReference type="Pfam" id="PF08373">
    <property type="entry name" value="RAP"/>
    <property type="match status" value="1"/>
</dbReference>
<dbReference type="KEGG" id="ehx:EMIHUDRAFT_452296"/>
<evidence type="ECO:0000259" key="2">
    <source>
        <dbReference type="PROSITE" id="PS51286"/>
    </source>
</evidence>
<dbReference type="GO" id="GO:0000963">
    <property type="term" value="P:mitochondrial RNA processing"/>
    <property type="evidence" value="ECO:0007669"/>
    <property type="project" value="TreeGrafter"/>
</dbReference>
<dbReference type="GO" id="GO:0005759">
    <property type="term" value="C:mitochondrial matrix"/>
    <property type="evidence" value="ECO:0007669"/>
    <property type="project" value="TreeGrafter"/>
</dbReference>
<reference evidence="3" key="2">
    <citation type="submission" date="2024-10" db="UniProtKB">
        <authorList>
            <consortium name="EnsemblProtists"/>
        </authorList>
    </citation>
    <scope>IDENTIFICATION</scope>
</reference>
<name>A0A0D3IKL0_EMIH1</name>
<evidence type="ECO:0000256" key="1">
    <source>
        <dbReference type="SAM" id="MobiDB-lite"/>
    </source>
</evidence>
<feature type="region of interest" description="Disordered" evidence="1">
    <location>
        <begin position="1"/>
        <end position="228"/>
    </location>
</feature>
<feature type="compositionally biased region" description="Basic and acidic residues" evidence="1">
    <location>
        <begin position="154"/>
        <end position="207"/>
    </location>
</feature>
<proteinExistence type="predicted"/>
<dbReference type="GO" id="GO:0003723">
    <property type="term" value="F:RNA binding"/>
    <property type="evidence" value="ECO:0007669"/>
    <property type="project" value="TreeGrafter"/>
</dbReference>
<dbReference type="InterPro" id="IPR050870">
    <property type="entry name" value="FAST_kinase"/>
</dbReference>
<organism evidence="3 4">
    <name type="scientific">Emiliania huxleyi (strain CCMP1516)</name>
    <dbReference type="NCBI Taxonomy" id="280463"/>
    <lineage>
        <taxon>Eukaryota</taxon>
        <taxon>Haptista</taxon>
        <taxon>Haptophyta</taxon>
        <taxon>Prymnesiophyceae</taxon>
        <taxon>Isochrysidales</taxon>
        <taxon>Noelaerhabdaceae</taxon>
        <taxon>Emiliania</taxon>
    </lineage>
</organism>
<dbReference type="PROSITE" id="PS51286">
    <property type="entry name" value="RAP"/>
    <property type="match status" value="1"/>
</dbReference>
<dbReference type="PANTHER" id="PTHR21228:SF40">
    <property type="entry name" value="LD45607P"/>
    <property type="match status" value="1"/>
</dbReference>
<feature type="compositionally biased region" description="Basic and acidic residues" evidence="1">
    <location>
        <begin position="1"/>
        <end position="70"/>
    </location>
</feature>
<keyword evidence="4" id="KW-1185">Reference proteome</keyword>
<evidence type="ECO:0000313" key="3">
    <source>
        <dbReference type="EnsemblProtists" id="EOD11795"/>
    </source>
</evidence>
<accession>A0A0D3IKL0</accession>
<feature type="domain" description="RAP" evidence="2">
    <location>
        <begin position="402"/>
        <end position="464"/>
    </location>
</feature>
<dbReference type="GO" id="GO:0035770">
    <property type="term" value="C:ribonucleoprotein granule"/>
    <property type="evidence" value="ECO:0007669"/>
    <property type="project" value="TreeGrafter"/>
</dbReference>
<protein>
    <recommendedName>
        <fullName evidence="2">RAP domain-containing protein</fullName>
    </recommendedName>
</protein>
<dbReference type="Proteomes" id="UP000013827">
    <property type="component" value="Unassembled WGS sequence"/>
</dbReference>
<dbReference type="AlphaFoldDB" id="A0A0D3IKL0"/>
<dbReference type="PANTHER" id="PTHR21228">
    <property type="entry name" value="FAST LEU-RICH DOMAIN-CONTAINING"/>
    <property type="match status" value="1"/>
</dbReference>
<dbReference type="HOGENOM" id="CLU_651246_0_0_1"/>
<dbReference type="GeneID" id="17258016"/>
<dbReference type="InterPro" id="IPR013584">
    <property type="entry name" value="RAP"/>
</dbReference>
<feature type="compositionally biased region" description="Basic and acidic residues" evidence="1">
    <location>
        <begin position="78"/>
        <end position="99"/>
    </location>
</feature>
<dbReference type="RefSeq" id="XP_005764224.1">
    <property type="nucleotide sequence ID" value="XM_005764167.1"/>
</dbReference>
<dbReference type="EnsemblProtists" id="EOD11795">
    <property type="protein sequence ID" value="EOD11795"/>
    <property type="gene ID" value="EMIHUDRAFT_452296"/>
</dbReference>
<dbReference type="GO" id="GO:0044528">
    <property type="term" value="P:regulation of mitochondrial mRNA stability"/>
    <property type="evidence" value="ECO:0007669"/>
    <property type="project" value="TreeGrafter"/>
</dbReference>
<reference evidence="4" key="1">
    <citation type="journal article" date="2013" name="Nature">
        <title>Pan genome of the phytoplankton Emiliania underpins its global distribution.</title>
        <authorList>
            <person name="Read B.A."/>
            <person name="Kegel J."/>
            <person name="Klute M.J."/>
            <person name="Kuo A."/>
            <person name="Lefebvre S.C."/>
            <person name="Maumus F."/>
            <person name="Mayer C."/>
            <person name="Miller J."/>
            <person name="Monier A."/>
            <person name="Salamov A."/>
            <person name="Young J."/>
            <person name="Aguilar M."/>
            <person name="Claverie J.M."/>
            <person name="Frickenhaus S."/>
            <person name="Gonzalez K."/>
            <person name="Herman E.K."/>
            <person name="Lin Y.C."/>
            <person name="Napier J."/>
            <person name="Ogata H."/>
            <person name="Sarno A.F."/>
            <person name="Shmutz J."/>
            <person name="Schroeder D."/>
            <person name="de Vargas C."/>
            <person name="Verret F."/>
            <person name="von Dassow P."/>
            <person name="Valentin K."/>
            <person name="Van de Peer Y."/>
            <person name="Wheeler G."/>
            <person name="Dacks J.B."/>
            <person name="Delwiche C.F."/>
            <person name="Dyhrman S.T."/>
            <person name="Glockner G."/>
            <person name="John U."/>
            <person name="Richards T."/>
            <person name="Worden A.Z."/>
            <person name="Zhang X."/>
            <person name="Grigoriev I.V."/>
            <person name="Allen A.E."/>
            <person name="Bidle K."/>
            <person name="Borodovsky M."/>
            <person name="Bowler C."/>
            <person name="Brownlee C."/>
            <person name="Cock J.M."/>
            <person name="Elias M."/>
            <person name="Gladyshev V.N."/>
            <person name="Groth M."/>
            <person name="Guda C."/>
            <person name="Hadaegh A."/>
            <person name="Iglesias-Rodriguez M.D."/>
            <person name="Jenkins J."/>
            <person name="Jones B.M."/>
            <person name="Lawson T."/>
            <person name="Leese F."/>
            <person name="Lindquist E."/>
            <person name="Lobanov A."/>
            <person name="Lomsadze A."/>
            <person name="Malik S.B."/>
            <person name="Marsh M.E."/>
            <person name="Mackinder L."/>
            <person name="Mock T."/>
            <person name="Mueller-Roeber B."/>
            <person name="Pagarete A."/>
            <person name="Parker M."/>
            <person name="Probert I."/>
            <person name="Quesneville H."/>
            <person name="Raines C."/>
            <person name="Rensing S.A."/>
            <person name="Riano-Pachon D.M."/>
            <person name="Richier S."/>
            <person name="Rokitta S."/>
            <person name="Shiraiwa Y."/>
            <person name="Soanes D.M."/>
            <person name="van der Giezen M."/>
            <person name="Wahlund T.M."/>
            <person name="Williams B."/>
            <person name="Wilson W."/>
            <person name="Wolfe G."/>
            <person name="Wurch L.L."/>
        </authorList>
    </citation>
    <scope>NUCLEOTIDE SEQUENCE</scope>
</reference>